<keyword evidence="2" id="KW-0732">Signal</keyword>
<proteinExistence type="inferred from homology"/>
<dbReference type="Pfam" id="PF04832">
    <property type="entry name" value="SOUL"/>
    <property type="match status" value="1"/>
</dbReference>
<accession>A0AAV2D4T6</accession>
<dbReference type="PANTHER" id="PTHR11220:SF1">
    <property type="entry name" value="HEME-BINDING PROTEIN 2"/>
    <property type="match status" value="1"/>
</dbReference>
<organism evidence="3 4">
    <name type="scientific">Linum trigynum</name>
    <dbReference type="NCBI Taxonomy" id="586398"/>
    <lineage>
        <taxon>Eukaryota</taxon>
        <taxon>Viridiplantae</taxon>
        <taxon>Streptophyta</taxon>
        <taxon>Embryophyta</taxon>
        <taxon>Tracheophyta</taxon>
        <taxon>Spermatophyta</taxon>
        <taxon>Magnoliopsida</taxon>
        <taxon>eudicotyledons</taxon>
        <taxon>Gunneridae</taxon>
        <taxon>Pentapetalae</taxon>
        <taxon>rosids</taxon>
        <taxon>fabids</taxon>
        <taxon>Malpighiales</taxon>
        <taxon>Linaceae</taxon>
        <taxon>Linum</taxon>
    </lineage>
</organism>
<dbReference type="EMBL" id="OZ034815">
    <property type="protein sequence ID" value="CAL1367403.1"/>
    <property type="molecule type" value="Genomic_DNA"/>
</dbReference>
<feature type="chain" id="PRO_5043965512" description="Heme-binding protein 2-like" evidence="2">
    <location>
        <begin position="24"/>
        <end position="222"/>
    </location>
</feature>
<dbReference type="InterPro" id="IPR006917">
    <property type="entry name" value="SOUL_heme-bd"/>
</dbReference>
<feature type="signal peptide" evidence="2">
    <location>
        <begin position="1"/>
        <end position="23"/>
    </location>
</feature>
<evidence type="ECO:0008006" key="5">
    <source>
        <dbReference type="Google" id="ProtNLM"/>
    </source>
</evidence>
<comment type="similarity">
    <text evidence="1">Belongs to the HEBP family.</text>
</comment>
<dbReference type="Gene3D" id="3.20.80.10">
    <property type="entry name" value="Regulatory factor, effector binding domain"/>
    <property type="match status" value="1"/>
</dbReference>
<name>A0AAV2D4T6_9ROSI</name>
<protein>
    <recommendedName>
        <fullName evidence="5">Heme-binding protein 2-like</fullName>
    </recommendedName>
</protein>
<dbReference type="PANTHER" id="PTHR11220">
    <property type="entry name" value="HEME-BINDING PROTEIN-RELATED"/>
    <property type="match status" value="1"/>
</dbReference>
<dbReference type="AlphaFoldDB" id="A0AAV2D4T6"/>
<dbReference type="SUPFAM" id="SSF55136">
    <property type="entry name" value="Probable bacterial effector-binding domain"/>
    <property type="match status" value="1"/>
</dbReference>
<evidence type="ECO:0000256" key="2">
    <source>
        <dbReference type="SAM" id="SignalP"/>
    </source>
</evidence>
<gene>
    <name evidence="3" type="ORF">LTRI10_LOCUS11091</name>
</gene>
<dbReference type="FunFam" id="3.20.80.10:FF:000002">
    <property type="entry name" value="Heme-binding protein 2"/>
    <property type="match status" value="1"/>
</dbReference>
<evidence type="ECO:0000256" key="1">
    <source>
        <dbReference type="ARBA" id="ARBA00009817"/>
    </source>
</evidence>
<evidence type="ECO:0000313" key="3">
    <source>
        <dbReference type="EMBL" id="CAL1367403.1"/>
    </source>
</evidence>
<dbReference type="Proteomes" id="UP001497516">
    <property type="component" value="Chromosome 2"/>
</dbReference>
<sequence>MENPRLSIVLALSLLSLVGLSAAIESPQFSVVHKESDFEIRLYRRSTWMAAQINQLSFQKATLLGFHRLFQFIQGANLNNSRIPMTAPVVTSIVPGSGPFHSSSYSVRFYLPVKFQDDPPTPLPELKLEPYQWDAHCVAVRKFSGYAKDDNIVKEAQKLAVSLSRSPWALPNDGTTDYAYSIAQYDSPFHFIGRVNEVWADVKSSGGGDDDDACGSSGIAAY</sequence>
<reference evidence="3 4" key="1">
    <citation type="submission" date="2024-04" db="EMBL/GenBank/DDBJ databases">
        <authorList>
            <person name="Fracassetti M."/>
        </authorList>
    </citation>
    <scope>NUCLEOTIDE SEQUENCE [LARGE SCALE GENOMIC DNA]</scope>
</reference>
<dbReference type="InterPro" id="IPR011256">
    <property type="entry name" value="Reg_factor_effector_dom_sf"/>
</dbReference>
<keyword evidence="4" id="KW-1185">Reference proteome</keyword>
<evidence type="ECO:0000313" key="4">
    <source>
        <dbReference type="Proteomes" id="UP001497516"/>
    </source>
</evidence>